<dbReference type="GO" id="GO:0015074">
    <property type="term" value="P:DNA integration"/>
    <property type="evidence" value="ECO:0007669"/>
    <property type="project" value="InterPro"/>
</dbReference>
<dbReference type="CDD" id="cd09274">
    <property type="entry name" value="RNase_HI_RT_Ty3"/>
    <property type="match status" value="1"/>
</dbReference>
<organism evidence="9 10">
    <name type="scientific">Prunus dulcis</name>
    <name type="common">Almond</name>
    <name type="synonym">Amygdalus dulcis</name>
    <dbReference type="NCBI Taxonomy" id="3755"/>
    <lineage>
        <taxon>Eukaryota</taxon>
        <taxon>Viridiplantae</taxon>
        <taxon>Streptophyta</taxon>
        <taxon>Embryophyta</taxon>
        <taxon>Tracheophyta</taxon>
        <taxon>Spermatophyta</taxon>
        <taxon>Magnoliopsida</taxon>
        <taxon>eudicotyledons</taxon>
        <taxon>Gunneridae</taxon>
        <taxon>Pentapetalae</taxon>
        <taxon>rosids</taxon>
        <taxon>fabids</taxon>
        <taxon>Rosales</taxon>
        <taxon>Rosaceae</taxon>
        <taxon>Amygdaloideae</taxon>
        <taxon>Amygdaleae</taxon>
        <taxon>Prunus</taxon>
    </lineage>
</organism>
<dbReference type="Proteomes" id="UP001054821">
    <property type="component" value="Chromosome 4"/>
</dbReference>
<evidence type="ECO:0000256" key="6">
    <source>
        <dbReference type="ARBA" id="ARBA00022918"/>
    </source>
</evidence>
<reference evidence="9 10" key="1">
    <citation type="journal article" date="2022" name="G3 (Bethesda)">
        <title>Whole-genome sequence and methylome profiling of the almond [Prunus dulcis (Mill.) D.A. Webb] cultivar 'Nonpareil'.</title>
        <authorList>
            <person name="D'Amico-Willman K.M."/>
            <person name="Ouma W.Z."/>
            <person name="Meulia T."/>
            <person name="Sideli G.M."/>
            <person name="Gradziel T.M."/>
            <person name="Fresnedo-Ramirez J."/>
        </authorList>
    </citation>
    <scope>NUCLEOTIDE SEQUENCE [LARGE SCALE GENOMIC DNA]</scope>
    <source>
        <strain evidence="9">Clone GOH B32 T37-40</strain>
    </source>
</reference>
<dbReference type="EMBL" id="JAJFAZ020000004">
    <property type="protein sequence ID" value="KAI5335536.1"/>
    <property type="molecule type" value="Genomic_DNA"/>
</dbReference>
<dbReference type="SUPFAM" id="SSF56672">
    <property type="entry name" value="DNA/RNA polymerases"/>
    <property type="match status" value="1"/>
</dbReference>
<dbReference type="InterPro" id="IPR043128">
    <property type="entry name" value="Rev_trsase/Diguanyl_cyclase"/>
</dbReference>
<feature type="domain" description="Integrase catalytic" evidence="8">
    <location>
        <begin position="407"/>
        <end position="586"/>
    </location>
</feature>
<dbReference type="PROSITE" id="PS50994">
    <property type="entry name" value="INTEGRASE"/>
    <property type="match status" value="1"/>
</dbReference>
<keyword evidence="10" id="KW-1185">Reference proteome</keyword>
<dbReference type="InterPro" id="IPR050951">
    <property type="entry name" value="Retrovirus_Pol_polyprotein"/>
</dbReference>
<dbReference type="InterPro" id="IPR041373">
    <property type="entry name" value="RT_RNaseH"/>
</dbReference>
<evidence type="ECO:0000259" key="8">
    <source>
        <dbReference type="PROSITE" id="PS50994"/>
    </source>
</evidence>
<proteinExistence type="predicted"/>
<keyword evidence="1" id="KW-0808">Transferase</keyword>
<dbReference type="Gene3D" id="3.30.70.270">
    <property type="match status" value="1"/>
</dbReference>
<dbReference type="Gene3D" id="3.30.420.10">
    <property type="entry name" value="Ribonuclease H-like superfamily/Ribonuclease H"/>
    <property type="match status" value="1"/>
</dbReference>
<feature type="compositionally biased region" description="Basic and acidic residues" evidence="7">
    <location>
        <begin position="1"/>
        <end position="18"/>
    </location>
</feature>
<dbReference type="Pfam" id="PF00078">
    <property type="entry name" value="RVT_1"/>
    <property type="match status" value="1"/>
</dbReference>
<gene>
    <name evidence="9" type="ORF">L3X38_025669</name>
</gene>
<dbReference type="InterPro" id="IPR000477">
    <property type="entry name" value="RT_dom"/>
</dbReference>
<dbReference type="InterPro" id="IPR036397">
    <property type="entry name" value="RNaseH_sf"/>
</dbReference>
<dbReference type="PANTHER" id="PTHR37984">
    <property type="entry name" value="PROTEIN CBG26694"/>
    <property type="match status" value="1"/>
</dbReference>
<dbReference type="Pfam" id="PF17917">
    <property type="entry name" value="RT_RNaseH"/>
    <property type="match status" value="1"/>
</dbReference>
<sequence>MHQIHLEDDSKPSREAQRRLNPNMKEVIRAKVLKLLDVGYNQISIALEEQDKTTFMCPFGTFEYGRMPFGLCNAPATFQRCMMSIFLDMVDRFIEVFMDDFSVFCSSFDQCLHHLSLVLQRCQETNLISNWEKCHFMVKRGIVLSHIISSQGIEVDRAKVELISKLPPPTSVKEVRSFPGHAGAVLGQRVDKLPHVIYYASRTLNDAQMNYSTTEKELLAVVFALEKFRSYLIGSKVIIFSDHAALRHLLTKKDTKPRLLRWILLLQEFDLDIKDKKGTENVVADHLSRLVQEGGDLSINESFPDEQLFFVEQLPWYADIVNYLAQKYIPKNWDKQQGKLFLSQVQHYYWDDPYLFKHCLDQIIQRRVPQSEVQSILTFCHSYACGGHFGAKKTALRVQRTGNLSSRSQMPLTNILEVELFDVWGINFMGPFPISHGYLYIIVAVDYVSKWVEALPAWTNDHKVVLNFLKEHIFTRFGTPRAIISDGGSHFINNPFDALVRKYNVTHKVATPYHPQTSGQVEVSNREIKHILEKTMNQNRKDWALKVSDACWAYRTAFKTPLGMYRYRLVFGKACYLPVELKHRAFWTLKTLNFDINEARIARKLQLNELDELRNEAY</sequence>
<comment type="caution">
    <text evidence="9">The sequence shown here is derived from an EMBL/GenBank/DDBJ whole genome shotgun (WGS) entry which is preliminary data.</text>
</comment>
<evidence type="ECO:0000313" key="10">
    <source>
        <dbReference type="Proteomes" id="UP001054821"/>
    </source>
</evidence>
<keyword evidence="3" id="KW-0540">Nuclease</keyword>
<dbReference type="InterPro" id="IPR012337">
    <property type="entry name" value="RNaseH-like_sf"/>
</dbReference>
<evidence type="ECO:0000256" key="2">
    <source>
        <dbReference type="ARBA" id="ARBA00022695"/>
    </source>
</evidence>
<dbReference type="GO" id="GO:0003964">
    <property type="term" value="F:RNA-directed DNA polymerase activity"/>
    <property type="evidence" value="ECO:0007669"/>
    <property type="project" value="UniProtKB-KW"/>
</dbReference>
<evidence type="ECO:0000256" key="1">
    <source>
        <dbReference type="ARBA" id="ARBA00022679"/>
    </source>
</evidence>
<dbReference type="AlphaFoldDB" id="A0AAD4W4N8"/>
<evidence type="ECO:0000256" key="3">
    <source>
        <dbReference type="ARBA" id="ARBA00022722"/>
    </source>
</evidence>
<evidence type="ECO:0000256" key="7">
    <source>
        <dbReference type="SAM" id="MobiDB-lite"/>
    </source>
</evidence>
<dbReference type="Gene3D" id="3.10.10.10">
    <property type="entry name" value="HIV Type 1 Reverse Transcriptase, subunit A, domain 1"/>
    <property type="match status" value="1"/>
</dbReference>
<evidence type="ECO:0000313" key="9">
    <source>
        <dbReference type="EMBL" id="KAI5335536.1"/>
    </source>
</evidence>
<feature type="region of interest" description="Disordered" evidence="7">
    <location>
        <begin position="1"/>
        <end position="20"/>
    </location>
</feature>
<keyword evidence="6" id="KW-0695">RNA-directed DNA polymerase</keyword>
<dbReference type="CDD" id="cd01647">
    <property type="entry name" value="RT_LTR"/>
    <property type="match status" value="1"/>
</dbReference>
<dbReference type="Gene3D" id="3.10.20.370">
    <property type="match status" value="1"/>
</dbReference>
<dbReference type="GO" id="GO:0003676">
    <property type="term" value="F:nucleic acid binding"/>
    <property type="evidence" value="ECO:0007669"/>
    <property type="project" value="InterPro"/>
</dbReference>
<dbReference type="Pfam" id="PF00665">
    <property type="entry name" value="rve"/>
    <property type="match status" value="1"/>
</dbReference>
<evidence type="ECO:0000256" key="4">
    <source>
        <dbReference type="ARBA" id="ARBA00022759"/>
    </source>
</evidence>
<dbReference type="GO" id="GO:0004519">
    <property type="term" value="F:endonuclease activity"/>
    <property type="evidence" value="ECO:0007669"/>
    <property type="project" value="UniProtKB-KW"/>
</dbReference>
<name>A0AAD4W4N8_PRUDU</name>
<keyword evidence="4" id="KW-0255">Endonuclease</keyword>
<evidence type="ECO:0000256" key="5">
    <source>
        <dbReference type="ARBA" id="ARBA00022801"/>
    </source>
</evidence>
<dbReference type="PANTHER" id="PTHR37984:SF5">
    <property type="entry name" value="PROTEIN NYNRIN-LIKE"/>
    <property type="match status" value="1"/>
</dbReference>
<accession>A0AAD4W4N8</accession>
<keyword evidence="5" id="KW-0378">Hydrolase</keyword>
<protein>
    <recommendedName>
        <fullName evidence="8">Integrase catalytic domain-containing protein</fullName>
    </recommendedName>
</protein>
<dbReference type="GO" id="GO:0016787">
    <property type="term" value="F:hydrolase activity"/>
    <property type="evidence" value="ECO:0007669"/>
    <property type="project" value="UniProtKB-KW"/>
</dbReference>
<dbReference type="InterPro" id="IPR001584">
    <property type="entry name" value="Integrase_cat-core"/>
</dbReference>
<dbReference type="SUPFAM" id="SSF53098">
    <property type="entry name" value="Ribonuclease H-like"/>
    <property type="match status" value="1"/>
</dbReference>
<keyword evidence="2" id="KW-0548">Nucleotidyltransferase</keyword>
<dbReference type="InterPro" id="IPR043502">
    <property type="entry name" value="DNA/RNA_pol_sf"/>
</dbReference>